<dbReference type="GO" id="GO:0046872">
    <property type="term" value="F:metal ion binding"/>
    <property type="evidence" value="ECO:0007669"/>
    <property type="project" value="TreeGrafter"/>
</dbReference>
<dbReference type="InterPro" id="IPR037124">
    <property type="entry name" value="Chaperonin_GroES_sf"/>
</dbReference>
<dbReference type="PANTHER" id="PTHR10772">
    <property type="entry name" value="10 KDA HEAT SHOCK PROTEIN"/>
    <property type="match status" value="1"/>
</dbReference>
<keyword evidence="2 3" id="KW-0143">Chaperone</keyword>
<keyword evidence="3" id="KW-0963">Cytoplasm</keyword>
<dbReference type="NCBIfam" id="NF001531">
    <property type="entry name" value="PRK00364.2-2"/>
    <property type="match status" value="1"/>
</dbReference>
<dbReference type="SMART" id="SM00883">
    <property type="entry name" value="Cpn10"/>
    <property type="match status" value="1"/>
</dbReference>
<dbReference type="CDD" id="cd00320">
    <property type="entry name" value="cpn10"/>
    <property type="match status" value="1"/>
</dbReference>
<comment type="subcellular location">
    <subcellularLocation>
        <location evidence="3">Cytoplasm</location>
    </subcellularLocation>
</comment>
<proteinExistence type="inferred from homology"/>
<evidence type="ECO:0000256" key="2">
    <source>
        <dbReference type="ARBA" id="ARBA00023186"/>
    </source>
</evidence>
<evidence type="ECO:0000313" key="6">
    <source>
        <dbReference type="Proteomes" id="UP000228533"/>
    </source>
</evidence>
<dbReference type="PANTHER" id="PTHR10772:SF58">
    <property type="entry name" value="CO-CHAPERONIN GROES"/>
    <property type="match status" value="1"/>
</dbReference>
<dbReference type="FunFam" id="2.30.33.40:FF:000001">
    <property type="entry name" value="10 kDa chaperonin"/>
    <property type="match status" value="1"/>
</dbReference>
<dbReference type="GO" id="GO:0051082">
    <property type="term" value="F:unfolded protein binding"/>
    <property type="evidence" value="ECO:0007669"/>
    <property type="project" value="TreeGrafter"/>
</dbReference>
<organism evidence="5 6">
    <name type="scientific">Candidatus Falkowbacteria bacterium CG10_big_fil_rev_8_21_14_0_10_37_14</name>
    <dbReference type="NCBI Taxonomy" id="1974561"/>
    <lineage>
        <taxon>Bacteria</taxon>
        <taxon>Candidatus Falkowiibacteriota</taxon>
    </lineage>
</organism>
<evidence type="ECO:0000256" key="1">
    <source>
        <dbReference type="ARBA" id="ARBA00006975"/>
    </source>
</evidence>
<dbReference type="EMBL" id="PFAM01000013">
    <property type="protein sequence ID" value="PIT96146.1"/>
    <property type="molecule type" value="Genomic_DNA"/>
</dbReference>
<dbReference type="AlphaFoldDB" id="A0A2M6WTV3"/>
<dbReference type="HAMAP" id="MF_00580">
    <property type="entry name" value="CH10"/>
    <property type="match status" value="1"/>
</dbReference>
<accession>A0A2M6WTV3</accession>
<sequence length="96" mass="10509">MNLKPLYGNVIVKPLADETVTKSGIVIPDTVSKEKPEKGEVVAVGTGRLQEGGTIVPLIVKIGDKVMFRKYSPDEIKVDGQEYLVIKEADIMLIIE</sequence>
<dbReference type="Gene3D" id="2.30.33.40">
    <property type="entry name" value="GroES chaperonin"/>
    <property type="match status" value="1"/>
</dbReference>
<dbReference type="Proteomes" id="UP000228533">
    <property type="component" value="Unassembled WGS sequence"/>
</dbReference>
<reference evidence="6" key="1">
    <citation type="submission" date="2017-09" db="EMBL/GenBank/DDBJ databases">
        <title>Depth-based differentiation of microbial function through sediment-hosted aquifers and enrichment of novel symbionts in the deep terrestrial subsurface.</title>
        <authorList>
            <person name="Probst A.J."/>
            <person name="Ladd B."/>
            <person name="Jarett J.K."/>
            <person name="Geller-Mcgrath D.E."/>
            <person name="Sieber C.M.K."/>
            <person name="Emerson J.B."/>
            <person name="Anantharaman K."/>
            <person name="Thomas B.C."/>
            <person name="Malmstrom R."/>
            <person name="Stieglmeier M."/>
            <person name="Klingl A."/>
            <person name="Woyke T."/>
            <person name="Ryan C.M."/>
            <person name="Banfield J.F."/>
        </authorList>
    </citation>
    <scope>NUCLEOTIDE SEQUENCE [LARGE SCALE GENOMIC DNA]</scope>
</reference>
<evidence type="ECO:0000256" key="3">
    <source>
        <dbReference type="HAMAP-Rule" id="MF_00580"/>
    </source>
</evidence>
<protein>
    <recommendedName>
        <fullName evidence="3">Co-chaperonin GroES</fullName>
    </recommendedName>
    <alternativeName>
        <fullName evidence="3">10 kDa chaperonin</fullName>
    </alternativeName>
    <alternativeName>
        <fullName evidence="3">Chaperonin-10</fullName>
        <shortName evidence="3">Cpn10</shortName>
    </alternativeName>
</protein>
<comment type="caution">
    <text evidence="5">The sequence shown here is derived from an EMBL/GenBank/DDBJ whole genome shotgun (WGS) entry which is preliminary data.</text>
</comment>
<comment type="function">
    <text evidence="3 4">Together with the chaperonin GroEL, plays an essential role in assisting protein folding. The GroEL-GroES system forms a nano-cage that allows encapsulation of the non-native substrate proteins and provides a physical environment optimized to promote and accelerate protein folding. GroES binds to the apical surface of the GroEL ring, thereby capping the opening of the GroEL channel.</text>
</comment>
<dbReference type="SUPFAM" id="SSF50129">
    <property type="entry name" value="GroES-like"/>
    <property type="match status" value="1"/>
</dbReference>
<dbReference type="InterPro" id="IPR020818">
    <property type="entry name" value="Chaperonin_GroES"/>
</dbReference>
<evidence type="ECO:0000313" key="5">
    <source>
        <dbReference type="EMBL" id="PIT96146.1"/>
    </source>
</evidence>
<dbReference type="GO" id="GO:0051087">
    <property type="term" value="F:protein-folding chaperone binding"/>
    <property type="evidence" value="ECO:0007669"/>
    <property type="project" value="TreeGrafter"/>
</dbReference>
<evidence type="ECO:0000256" key="4">
    <source>
        <dbReference type="RuleBase" id="RU000535"/>
    </source>
</evidence>
<dbReference type="InterPro" id="IPR011032">
    <property type="entry name" value="GroES-like_sf"/>
</dbReference>
<dbReference type="GO" id="GO:0005524">
    <property type="term" value="F:ATP binding"/>
    <property type="evidence" value="ECO:0007669"/>
    <property type="project" value="InterPro"/>
</dbReference>
<dbReference type="PRINTS" id="PR00297">
    <property type="entry name" value="CHAPERONIN10"/>
</dbReference>
<dbReference type="Pfam" id="PF00166">
    <property type="entry name" value="Cpn10"/>
    <property type="match status" value="1"/>
</dbReference>
<dbReference type="NCBIfam" id="NF001533">
    <property type="entry name" value="PRK00364.2-4"/>
    <property type="match status" value="1"/>
</dbReference>
<comment type="subunit">
    <text evidence="3">Heptamer of 7 subunits arranged in a ring. Interacts with the chaperonin GroEL.</text>
</comment>
<dbReference type="GO" id="GO:0044183">
    <property type="term" value="F:protein folding chaperone"/>
    <property type="evidence" value="ECO:0007669"/>
    <property type="project" value="InterPro"/>
</dbReference>
<comment type="similarity">
    <text evidence="1 3 4">Belongs to the GroES chaperonin family.</text>
</comment>
<dbReference type="GO" id="GO:0005737">
    <property type="term" value="C:cytoplasm"/>
    <property type="evidence" value="ECO:0007669"/>
    <property type="project" value="UniProtKB-SubCell"/>
</dbReference>
<gene>
    <name evidence="3" type="primary">groES</name>
    <name evidence="3" type="synonym">groS</name>
    <name evidence="5" type="ORF">COT94_02730</name>
</gene>
<name>A0A2M6WTV3_9BACT</name>